<dbReference type="EMBL" id="JSAQ01000001">
    <property type="protein sequence ID" value="KGO07531.1"/>
    <property type="molecule type" value="Genomic_DNA"/>
</dbReference>
<protein>
    <submittedName>
        <fullName evidence="1">30S ribosomal protein S12</fullName>
    </submittedName>
</protein>
<sequence>MKINWFYIKMVVLLGFTVFLYGFSVQRNAARQVENVTISFDDESAPFVTRETVNKLLIVSGKKVSETSKENLALSIMEKRVKAHPIIKNADVYVSMSGEVGVAIEQRKPIARLNGATSFYIDQSGEVMPLSENHAAHVPLVTGATDKNIDEVFELVDFINKDTFLSKHIIGISRTTSGEYMLKARKLAYTISLGKVEQLNKRFSNYKAFYQKAQKDKSLDNYKTIVLKYDGQVVCEKK</sequence>
<gene>
    <name evidence="1" type="ORF">NV36_12245</name>
</gene>
<dbReference type="Proteomes" id="UP000030140">
    <property type="component" value="Unassembled WGS sequence"/>
</dbReference>
<proteinExistence type="predicted"/>
<dbReference type="AlphaFoldDB" id="A0A0A2GYW6"/>
<comment type="caution">
    <text evidence="1">The sequence shown here is derived from an EMBL/GenBank/DDBJ whole genome shotgun (WGS) entry which is preliminary data.</text>
</comment>
<evidence type="ECO:0000313" key="1">
    <source>
        <dbReference type="EMBL" id="KGO07531.1"/>
    </source>
</evidence>
<dbReference type="KEGG" id="ddo:I597_1327"/>
<dbReference type="RefSeq" id="WP_035327644.1">
    <property type="nucleotide sequence ID" value="NZ_CP015125.1"/>
</dbReference>
<reference evidence="1 2" key="1">
    <citation type="submission" date="2014-10" db="EMBL/GenBank/DDBJ databases">
        <title>Draft genome sequence of the proteorhodopsin-containing marine bacterium Dokdonia donghaensis.</title>
        <authorList>
            <person name="Gomez-Consarnau L."/>
            <person name="Gonzalez J.M."/>
            <person name="Riedel T."/>
            <person name="Jaenicke S."/>
            <person name="Wagner-Doebler I."/>
            <person name="Fuhrman J.A."/>
        </authorList>
    </citation>
    <scope>NUCLEOTIDE SEQUENCE [LARGE SCALE GENOMIC DNA]</scope>
    <source>
        <strain evidence="1 2">DSW-1</strain>
    </source>
</reference>
<name>A0A0A2GYW6_9FLAO</name>
<keyword evidence="1" id="KW-0687">Ribonucleoprotein</keyword>
<accession>A0A0A2GYW6</accession>
<keyword evidence="1" id="KW-0689">Ribosomal protein</keyword>
<organism evidence="1 2">
    <name type="scientific">Dokdonia donghaensis DSW-1</name>
    <dbReference type="NCBI Taxonomy" id="1300343"/>
    <lineage>
        <taxon>Bacteria</taxon>
        <taxon>Pseudomonadati</taxon>
        <taxon>Bacteroidota</taxon>
        <taxon>Flavobacteriia</taxon>
        <taxon>Flavobacteriales</taxon>
        <taxon>Flavobacteriaceae</taxon>
        <taxon>Dokdonia</taxon>
    </lineage>
</organism>
<dbReference type="OrthoDB" id="1466667at2"/>
<dbReference type="GO" id="GO:0005840">
    <property type="term" value="C:ribosome"/>
    <property type="evidence" value="ECO:0007669"/>
    <property type="project" value="UniProtKB-KW"/>
</dbReference>
<keyword evidence="2" id="KW-1185">Reference proteome</keyword>
<dbReference type="PATRIC" id="fig|1300343.5.peg.1339"/>
<evidence type="ECO:0000313" key="2">
    <source>
        <dbReference type="Proteomes" id="UP000030140"/>
    </source>
</evidence>
<dbReference type="GO" id="GO:0051301">
    <property type="term" value="P:cell division"/>
    <property type="evidence" value="ECO:0007669"/>
    <property type="project" value="UniProtKB-KW"/>
</dbReference>